<evidence type="ECO:0000313" key="3">
    <source>
        <dbReference type="EMBL" id="KXJ93836.1"/>
    </source>
</evidence>
<evidence type="ECO:0000256" key="1">
    <source>
        <dbReference type="SAM" id="MobiDB-lite"/>
    </source>
</evidence>
<dbReference type="STRING" id="196109.A0A136J9S4"/>
<reference evidence="4" key="1">
    <citation type="submission" date="2016-02" db="EMBL/GenBank/DDBJ databases">
        <title>Draft genome sequence of Microdochium bolleyi, a fungal endophyte of beachgrass.</title>
        <authorList>
            <consortium name="DOE Joint Genome Institute"/>
            <person name="David A.S."/>
            <person name="May G."/>
            <person name="Haridas S."/>
            <person name="Lim J."/>
            <person name="Wang M."/>
            <person name="Labutti K."/>
            <person name="Lipzen A."/>
            <person name="Barry K."/>
            <person name="Grigoriev I.V."/>
        </authorList>
    </citation>
    <scope>NUCLEOTIDE SEQUENCE [LARGE SCALE GENOMIC DNA]</scope>
    <source>
        <strain evidence="4">J235TASD1</strain>
    </source>
</reference>
<dbReference type="GO" id="GO:0003824">
    <property type="term" value="F:catalytic activity"/>
    <property type="evidence" value="ECO:0007669"/>
    <property type="project" value="UniProtKB-ARBA"/>
</dbReference>
<dbReference type="OrthoDB" id="1923667at2759"/>
<accession>A0A136J9S4</accession>
<dbReference type="Gene3D" id="1.50.10.10">
    <property type="match status" value="1"/>
</dbReference>
<dbReference type="PANTHER" id="PTHR42899">
    <property type="entry name" value="SPERMATOGENESIS-ASSOCIATED PROTEIN 20"/>
    <property type="match status" value="1"/>
</dbReference>
<evidence type="ECO:0000313" key="4">
    <source>
        <dbReference type="Proteomes" id="UP000070501"/>
    </source>
</evidence>
<dbReference type="AlphaFoldDB" id="A0A136J9S4"/>
<feature type="domain" description="Spermatogenesis-associated protein 20-like TRX" evidence="2">
    <location>
        <begin position="37"/>
        <end position="204"/>
    </location>
</feature>
<dbReference type="Proteomes" id="UP000070501">
    <property type="component" value="Unassembled WGS sequence"/>
</dbReference>
<dbReference type="GO" id="GO:0005975">
    <property type="term" value="P:carbohydrate metabolic process"/>
    <property type="evidence" value="ECO:0007669"/>
    <property type="project" value="InterPro"/>
</dbReference>
<dbReference type="InParanoid" id="A0A136J9S4"/>
<dbReference type="SUPFAM" id="SSF52833">
    <property type="entry name" value="Thioredoxin-like"/>
    <property type="match status" value="1"/>
</dbReference>
<dbReference type="EMBL" id="KQ964247">
    <property type="protein sequence ID" value="KXJ93836.1"/>
    <property type="molecule type" value="Genomic_DNA"/>
</dbReference>
<dbReference type="PANTHER" id="PTHR42899:SF1">
    <property type="entry name" value="SPERMATOGENESIS-ASSOCIATED PROTEIN 20"/>
    <property type="match status" value="1"/>
</dbReference>
<dbReference type="PIRSF" id="PIRSF006402">
    <property type="entry name" value="UCP006402_thioredoxin"/>
    <property type="match status" value="1"/>
</dbReference>
<organism evidence="3 4">
    <name type="scientific">Microdochium bolleyi</name>
    <dbReference type="NCBI Taxonomy" id="196109"/>
    <lineage>
        <taxon>Eukaryota</taxon>
        <taxon>Fungi</taxon>
        <taxon>Dikarya</taxon>
        <taxon>Ascomycota</taxon>
        <taxon>Pezizomycotina</taxon>
        <taxon>Sordariomycetes</taxon>
        <taxon>Xylariomycetidae</taxon>
        <taxon>Xylariales</taxon>
        <taxon>Microdochiaceae</taxon>
        <taxon>Microdochium</taxon>
    </lineage>
</organism>
<dbReference type="CDD" id="cd02955">
    <property type="entry name" value="SSP411"/>
    <property type="match status" value="1"/>
</dbReference>
<dbReference type="Gene3D" id="3.40.30.10">
    <property type="entry name" value="Glutaredoxin"/>
    <property type="match status" value="1"/>
</dbReference>
<feature type="compositionally biased region" description="Low complexity" evidence="1">
    <location>
        <begin position="15"/>
        <end position="30"/>
    </location>
</feature>
<dbReference type="InterPro" id="IPR012341">
    <property type="entry name" value="6hp_glycosidase-like_sf"/>
</dbReference>
<name>A0A136J9S4_9PEZI</name>
<feature type="region of interest" description="Disordered" evidence="1">
    <location>
        <begin position="1"/>
        <end position="43"/>
    </location>
</feature>
<dbReference type="InterPro" id="IPR024705">
    <property type="entry name" value="Ssp411"/>
</dbReference>
<dbReference type="SUPFAM" id="SSF48208">
    <property type="entry name" value="Six-hairpin glycosidases"/>
    <property type="match status" value="1"/>
</dbReference>
<evidence type="ECO:0000259" key="2">
    <source>
        <dbReference type="Pfam" id="PF03190"/>
    </source>
</evidence>
<keyword evidence="4" id="KW-1185">Reference proteome</keyword>
<proteinExistence type="predicted"/>
<dbReference type="Pfam" id="PF03190">
    <property type="entry name" value="Thioredox_DsbH"/>
    <property type="match status" value="1"/>
</dbReference>
<dbReference type="InterPro" id="IPR004879">
    <property type="entry name" value="Ssp411-like_TRX"/>
</dbReference>
<sequence length="792" mass="87208">MMSAQLNPPPGSAIASATPVAQQPAAVQEPSAPPLQNRAGDSKNPFIRAHADTLVHWQLLDDEAIARAKAENKLIFLSIGFLASHYCHLTRQDSFSNPRIANILNERFIPIIVDREERPDIDTIYMNYNLSLNSGGGWPLNMFLTPDLEPVFGGTYWTGPGVHQPKSEQDGSDEPLEFLVILQKLQSVWPEEEVRVRDEAKKSVIELRHFSGEGTLNAGAAARPLVQPDDGDFEGEVDLDQIEEAYTRIAATFDPMCGGFGQGPKFPTSAKLSTLLRATRFPKEVQDVVGAQDCEYVSTMALHTLRRMVAGGMHDHIGGGFHRLSVTRDWSVPSFEKLLIDNSLLLGVFLDAWLLVGGTEQSEFASTVFEIADYITSERMTSNKGGFVSSEAADSVNKKGDSIMQQGAFYLWTRKEFDSIIGNEQESEVAAAYWDVQEHGNVDRSQDPHDEFLNQNVLRIVRNHARLTKQLGLSDDDVPKIIASARDKLQAFRDKERVQPALDTKVVTAYNGMAIAALARTALALRHTGGDAAARGERYLAAAKRAADFVRTELWDGPSKTLYRAWADGRSETQAFADDYAYLIEALVELYEATAEESWLQWADELQAVQIKLFYDSMTPSADEPNASRCGAFYSTRSKTPHAILRVKDAMDSAQPSTNAVSASNLFRLGALLSDKKYTYLAKETVNAFGVEMLEHPHLFPGLLCGVVAWRLGASQLLSVGYSPEAKELAKFFKAPRASLSTLQYNGTASAWLQARNPSFAGLPKEQGLFVLENGAYRRVDGAASEAMATDP</sequence>
<dbReference type="InterPro" id="IPR036249">
    <property type="entry name" value="Thioredoxin-like_sf"/>
</dbReference>
<protein>
    <recommendedName>
        <fullName evidence="2">Spermatogenesis-associated protein 20-like TRX domain-containing protein</fullName>
    </recommendedName>
</protein>
<dbReference type="InterPro" id="IPR008928">
    <property type="entry name" value="6-hairpin_glycosidase_sf"/>
</dbReference>
<gene>
    <name evidence="3" type="ORF">Micbo1qcDRAFT_231472</name>
</gene>